<dbReference type="Proteomes" id="UP001205105">
    <property type="component" value="Unassembled WGS sequence"/>
</dbReference>
<evidence type="ECO:0000256" key="4">
    <source>
        <dbReference type="PROSITE-ProRule" id="PRU00134"/>
    </source>
</evidence>
<dbReference type="Pfam" id="PF01753">
    <property type="entry name" value="zf-MYND"/>
    <property type="match status" value="1"/>
</dbReference>
<evidence type="ECO:0000313" key="7">
    <source>
        <dbReference type="Proteomes" id="UP001205105"/>
    </source>
</evidence>
<dbReference type="InterPro" id="IPR016024">
    <property type="entry name" value="ARM-type_fold"/>
</dbReference>
<dbReference type="InterPro" id="IPR002893">
    <property type="entry name" value="Znf_MYND"/>
</dbReference>
<sequence length="403" mass="40835">MDLVNELVHALRNTKQRRGQVAAARKLRELLYLAAARRKFSTQPDLTAYELHEAFLAGGGMQAAVRLLTSAQQAGTLEAAELLAAACSVPEAAAELAAAGGVEPLVQLLGGTEVSRTRTAAVSALADAAGWSDAVRTAAAAAGCVPLAVAVFQEAAAEVPVQPTDALFKSGELLITLAWHHAGVVLASGAAAALVALAPSDPFVCTRALTTLGQLTAAAGACRGEAAAAIVAAGGLPSLVRCLRGDGGLRWPNASDIAFTVPQLAAGLLGDMAEVSPQLAANIEAAGAVTSLEWMLRNSTHRGERGWTATALANIRRSAAIAAADSGAAPEAADAPSAAAPRRMCAAPGCGNTRGLRSCGGCHVARYCSAACCKAHWREHKPECRRLQAEAAAAAAAAAEPEP</sequence>
<dbReference type="EMBL" id="JADXDR010000186">
    <property type="protein sequence ID" value="KAI7836462.1"/>
    <property type="molecule type" value="Genomic_DNA"/>
</dbReference>
<dbReference type="GO" id="GO:0003714">
    <property type="term" value="F:transcription corepressor activity"/>
    <property type="evidence" value="ECO:0007669"/>
    <property type="project" value="InterPro"/>
</dbReference>
<dbReference type="PROSITE" id="PS50865">
    <property type="entry name" value="ZF_MYND_2"/>
    <property type="match status" value="1"/>
</dbReference>
<evidence type="ECO:0000256" key="3">
    <source>
        <dbReference type="ARBA" id="ARBA00022833"/>
    </source>
</evidence>
<keyword evidence="7" id="KW-1185">Reference proteome</keyword>
<evidence type="ECO:0000259" key="5">
    <source>
        <dbReference type="PROSITE" id="PS50865"/>
    </source>
</evidence>
<dbReference type="InterPro" id="IPR011989">
    <property type="entry name" value="ARM-like"/>
</dbReference>
<dbReference type="Gene3D" id="6.10.140.2220">
    <property type="match status" value="1"/>
</dbReference>
<dbReference type="InterPro" id="IPR013289">
    <property type="entry name" value="CBFA2T1/2/3"/>
</dbReference>
<dbReference type="InterPro" id="IPR000225">
    <property type="entry name" value="Armadillo"/>
</dbReference>
<dbReference type="GO" id="GO:0008270">
    <property type="term" value="F:zinc ion binding"/>
    <property type="evidence" value="ECO:0007669"/>
    <property type="project" value="UniProtKB-KW"/>
</dbReference>
<keyword evidence="1" id="KW-0479">Metal-binding</keyword>
<name>A0AAD5DE83_9CHLO</name>
<accession>A0AAD5DE83</accession>
<evidence type="ECO:0000256" key="2">
    <source>
        <dbReference type="ARBA" id="ARBA00022771"/>
    </source>
</evidence>
<keyword evidence="3" id="KW-0862">Zinc</keyword>
<keyword evidence="2 4" id="KW-0863">Zinc-finger</keyword>
<dbReference type="PRINTS" id="PR01875">
    <property type="entry name" value="ETOFAMILY"/>
</dbReference>
<evidence type="ECO:0000313" key="6">
    <source>
        <dbReference type="EMBL" id="KAI7836462.1"/>
    </source>
</evidence>
<dbReference type="Gene3D" id="1.25.10.10">
    <property type="entry name" value="Leucine-rich Repeat Variant"/>
    <property type="match status" value="2"/>
</dbReference>
<comment type="caution">
    <text evidence="6">The sequence shown here is derived from an EMBL/GenBank/DDBJ whole genome shotgun (WGS) entry which is preliminary data.</text>
</comment>
<reference evidence="6" key="1">
    <citation type="submission" date="2020-11" db="EMBL/GenBank/DDBJ databases">
        <title>Chlorella ohadii genome sequencing and assembly.</title>
        <authorList>
            <person name="Murik O."/>
            <person name="Treves H."/>
            <person name="Kedem I."/>
            <person name="Shotland Y."/>
            <person name="Kaplan A."/>
        </authorList>
    </citation>
    <scope>NUCLEOTIDE SEQUENCE</scope>
    <source>
        <strain evidence="6">1</strain>
    </source>
</reference>
<organism evidence="6 7">
    <name type="scientific">Chlorella ohadii</name>
    <dbReference type="NCBI Taxonomy" id="2649997"/>
    <lineage>
        <taxon>Eukaryota</taxon>
        <taxon>Viridiplantae</taxon>
        <taxon>Chlorophyta</taxon>
        <taxon>core chlorophytes</taxon>
        <taxon>Trebouxiophyceae</taxon>
        <taxon>Chlorellales</taxon>
        <taxon>Chlorellaceae</taxon>
        <taxon>Chlorella clade</taxon>
        <taxon>Chlorella</taxon>
    </lineage>
</organism>
<protein>
    <recommendedName>
        <fullName evidence="5">MYND-type domain-containing protein</fullName>
    </recommendedName>
</protein>
<dbReference type="SUPFAM" id="SSF144232">
    <property type="entry name" value="HIT/MYND zinc finger-like"/>
    <property type="match status" value="1"/>
</dbReference>
<proteinExistence type="predicted"/>
<evidence type="ECO:0000256" key="1">
    <source>
        <dbReference type="ARBA" id="ARBA00022723"/>
    </source>
</evidence>
<feature type="domain" description="MYND-type" evidence="5">
    <location>
        <begin position="347"/>
        <end position="384"/>
    </location>
</feature>
<gene>
    <name evidence="6" type="ORF">COHA_009679</name>
</gene>
<dbReference type="AlphaFoldDB" id="A0AAD5DE83"/>
<dbReference type="SMART" id="SM00185">
    <property type="entry name" value="ARM"/>
    <property type="match status" value="3"/>
</dbReference>
<dbReference type="SUPFAM" id="SSF48371">
    <property type="entry name" value="ARM repeat"/>
    <property type="match status" value="1"/>
</dbReference>